<dbReference type="Proteomes" id="UP001458946">
    <property type="component" value="Unassembled WGS sequence"/>
</dbReference>
<organism evidence="2 3">
    <name type="scientific">Deinococcus xinjiangensis</name>
    <dbReference type="NCBI Taxonomy" id="457454"/>
    <lineage>
        <taxon>Bacteria</taxon>
        <taxon>Thermotogati</taxon>
        <taxon>Deinococcota</taxon>
        <taxon>Deinococci</taxon>
        <taxon>Deinococcales</taxon>
        <taxon>Deinococcaceae</taxon>
        <taxon>Deinococcus</taxon>
    </lineage>
</organism>
<evidence type="ECO:0000313" key="2">
    <source>
        <dbReference type="EMBL" id="GAA5500632.1"/>
    </source>
</evidence>
<keyword evidence="3" id="KW-1185">Reference proteome</keyword>
<dbReference type="RefSeq" id="WP_353540609.1">
    <property type="nucleotide sequence ID" value="NZ_BAABRN010000002.1"/>
</dbReference>
<name>A0ABP9VAB8_9DEIO</name>
<gene>
    <name evidence="2" type="ORF">Dxin01_00354</name>
</gene>
<protein>
    <submittedName>
        <fullName evidence="2">Uncharacterized protein</fullName>
    </submittedName>
</protein>
<feature type="signal peptide" evidence="1">
    <location>
        <begin position="1"/>
        <end position="24"/>
    </location>
</feature>
<evidence type="ECO:0000256" key="1">
    <source>
        <dbReference type="SAM" id="SignalP"/>
    </source>
</evidence>
<reference evidence="2 3" key="1">
    <citation type="submission" date="2024-02" db="EMBL/GenBank/DDBJ databases">
        <title>Deinococcus xinjiangensis NBRC 107630.</title>
        <authorList>
            <person name="Ichikawa N."/>
            <person name="Katano-Makiyama Y."/>
            <person name="Hidaka K."/>
        </authorList>
    </citation>
    <scope>NUCLEOTIDE SEQUENCE [LARGE SCALE GENOMIC DNA]</scope>
    <source>
        <strain evidence="2 3">NBRC 107630</strain>
    </source>
</reference>
<feature type="chain" id="PRO_5046768253" evidence="1">
    <location>
        <begin position="25"/>
        <end position="169"/>
    </location>
</feature>
<comment type="caution">
    <text evidence="2">The sequence shown here is derived from an EMBL/GenBank/DDBJ whole genome shotgun (WGS) entry which is preliminary data.</text>
</comment>
<accession>A0ABP9VAB8</accession>
<proteinExistence type="predicted"/>
<sequence>MRSAALCRWGLAGLLGLGLSQSRATSVTPLTLTEQAKRAAIIVRAKVGTATTAKEGDVTYTVYPLTILESIAGDPKALPQAGDQPALYFLQGAQDLPKVSAGQEAFLLLYTGKLDSPVVGFNQGFYPVVSGSVAVGDPTAPALTGPITDPAITDPAKLRDALRAAKEGK</sequence>
<evidence type="ECO:0000313" key="3">
    <source>
        <dbReference type="Proteomes" id="UP001458946"/>
    </source>
</evidence>
<keyword evidence="1" id="KW-0732">Signal</keyword>
<dbReference type="EMBL" id="BAABRN010000002">
    <property type="protein sequence ID" value="GAA5500632.1"/>
    <property type="molecule type" value="Genomic_DNA"/>
</dbReference>